<name>A0A645BMZ3_9ZZZZ</name>
<gene>
    <name evidence="1" type="ORF">SDC9_111541</name>
</gene>
<comment type="caution">
    <text evidence="1">The sequence shown here is derived from an EMBL/GenBank/DDBJ whole genome shotgun (WGS) entry which is preliminary data.</text>
</comment>
<evidence type="ECO:0000313" key="1">
    <source>
        <dbReference type="EMBL" id="MPM64653.1"/>
    </source>
</evidence>
<proteinExistence type="predicted"/>
<sequence>MNEQNVVIGKNHTETILITTPNFYCLESVKFTDPFIFMDNIITDMELF</sequence>
<organism evidence="1">
    <name type="scientific">bioreactor metagenome</name>
    <dbReference type="NCBI Taxonomy" id="1076179"/>
    <lineage>
        <taxon>unclassified sequences</taxon>
        <taxon>metagenomes</taxon>
        <taxon>ecological metagenomes</taxon>
    </lineage>
</organism>
<dbReference type="AlphaFoldDB" id="A0A645BMZ3"/>
<protein>
    <submittedName>
        <fullName evidence="1">Uncharacterized protein</fullName>
    </submittedName>
</protein>
<dbReference type="EMBL" id="VSSQ01020073">
    <property type="protein sequence ID" value="MPM64653.1"/>
    <property type="molecule type" value="Genomic_DNA"/>
</dbReference>
<accession>A0A645BMZ3</accession>
<reference evidence="1" key="1">
    <citation type="submission" date="2019-08" db="EMBL/GenBank/DDBJ databases">
        <authorList>
            <person name="Kucharzyk K."/>
            <person name="Murdoch R.W."/>
            <person name="Higgins S."/>
            <person name="Loffler F."/>
        </authorList>
    </citation>
    <scope>NUCLEOTIDE SEQUENCE</scope>
</reference>